<feature type="domain" description="GS catalytic" evidence="6">
    <location>
        <begin position="130"/>
        <end position="455"/>
    </location>
</feature>
<sequence length="455" mass="49687">MVSDSAMRTGYGVDGAPDPSDALPPEALPEGCHTVVVGVGDLNGILRGKRVTAQHWRSVRRRGIALDNTFFAMDVGSLLVPNAYSSADGGFPDLTIVPRGPLRPVPWEEGVWLCLGQAREKDGSPIPIDPRQPLLRAVARARDMGFEPRAAGELEFYLLDDKTLRPREDRPECYGLGRAAELEPVLGPIRRHLAEMGVPVEQSNPEFSAGQVEVNLRHAPALEAADHALLLRGMVKQIVRPHGLVASFMAKPFHDRSGNGFHVHHSLWRDGINAFADQGGLSETGRWFLGGIQAAMRESSIVGSTHPNAYRRRMNYSYAPITASWGIDNRTVALRVIEGEGPEDDPTVRMESREAAADCNPYLLMAVQLASGLRGIAERIEPTRPTEGDAYALENRRPLPATLREAMEAAQGSTFLAETLGEPLVGLLIDNAARELDVVEREVPPSELARYLEAM</sequence>
<gene>
    <name evidence="7" type="ORF">SAMN05444336_103401</name>
</gene>
<dbReference type="GO" id="GO:0006542">
    <property type="term" value="P:glutamine biosynthetic process"/>
    <property type="evidence" value="ECO:0007669"/>
    <property type="project" value="InterPro"/>
</dbReference>
<dbReference type="RefSeq" id="WP_218133394.1">
    <property type="nucleotide sequence ID" value="NZ_FNMZ01000003.1"/>
</dbReference>
<dbReference type="GO" id="GO:0006598">
    <property type="term" value="P:polyamine catabolic process"/>
    <property type="evidence" value="ECO:0007669"/>
    <property type="project" value="TreeGrafter"/>
</dbReference>
<protein>
    <submittedName>
        <fullName evidence="7">L-glutamine synthetase</fullName>
    </submittedName>
</protein>
<evidence type="ECO:0000256" key="1">
    <source>
        <dbReference type="ARBA" id="ARBA00001946"/>
    </source>
</evidence>
<dbReference type="InterPro" id="IPR014746">
    <property type="entry name" value="Gln_synth/guanido_kin_cat_dom"/>
</dbReference>
<comment type="similarity">
    <text evidence="3 4">Belongs to the glutamine synthetase family.</text>
</comment>
<dbReference type="PROSITE" id="PS51987">
    <property type="entry name" value="GS_CATALYTIC"/>
    <property type="match status" value="1"/>
</dbReference>
<dbReference type="GO" id="GO:0004356">
    <property type="term" value="F:glutamine synthetase activity"/>
    <property type="evidence" value="ECO:0007669"/>
    <property type="project" value="InterPro"/>
</dbReference>
<dbReference type="EMBL" id="FNMZ01000003">
    <property type="protein sequence ID" value="SDX13484.1"/>
    <property type="molecule type" value="Genomic_DNA"/>
</dbReference>
<dbReference type="Gene3D" id="3.10.20.70">
    <property type="entry name" value="Glutamine synthetase, N-terminal domain"/>
    <property type="match status" value="1"/>
</dbReference>
<dbReference type="STRING" id="356660.SAMN05444336_103401"/>
<organism evidence="7 8">
    <name type="scientific">Albimonas donghaensis</name>
    <dbReference type="NCBI Taxonomy" id="356660"/>
    <lineage>
        <taxon>Bacteria</taxon>
        <taxon>Pseudomonadati</taxon>
        <taxon>Pseudomonadota</taxon>
        <taxon>Alphaproteobacteria</taxon>
        <taxon>Rhodobacterales</taxon>
        <taxon>Paracoccaceae</taxon>
        <taxon>Albimonas</taxon>
    </lineage>
</organism>
<dbReference type="AlphaFoldDB" id="A0A1H2Z9F0"/>
<comment type="cofactor">
    <cofactor evidence="1">
        <name>Mg(2+)</name>
        <dbReference type="ChEBI" id="CHEBI:18420"/>
    </cofactor>
</comment>
<feature type="region of interest" description="Disordered" evidence="5">
    <location>
        <begin position="1"/>
        <end position="27"/>
    </location>
</feature>
<proteinExistence type="inferred from homology"/>
<evidence type="ECO:0000256" key="5">
    <source>
        <dbReference type="SAM" id="MobiDB-lite"/>
    </source>
</evidence>
<evidence type="ECO:0000259" key="6">
    <source>
        <dbReference type="PROSITE" id="PS51987"/>
    </source>
</evidence>
<dbReference type="PANTHER" id="PTHR43785:SF12">
    <property type="entry name" value="TYPE-1 GLUTAMINE SYNTHETASE 2"/>
    <property type="match status" value="1"/>
</dbReference>
<accession>A0A1H2Z9F0</accession>
<evidence type="ECO:0000256" key="2">
    <source>
        <dbReference type="ARBA" id="ARBA00022598"/>
    </source>
</evidence>
<keyword evidence="2" id="KW-0436">Ligase</keyword>
<evidence type="ECO:0000256" key="3">
    <source>
        <dbReference type="PROSITE-ProRule" id="PRU01331"/>
    </source>
</evidence>
<evidence type="ECO:0000256" key="4">
    <source>
        <dbReference type="RuleBase" id="RU000384"/>
    </source>
</evidence>
<keyword evidence="8" id="KW-1185">Reference proteome</keyword>
<dbReference type="SMART" id="SM01230">
    <property type="entry name" value="Gln-synt_C"/>
    <property type="match status" value="1"/>
</dbReference>
<dbReference type="InterPro" id="IPR008146">
    <property type="entry name" value="Gln_synth_cat_dom"/>
</dbReference>
<name>A0A1H2Z9F0_9RHOB</name>
<dbReference type="InterPro" id="IPR036651">
    <property type="entry name" value="Gln_synt_N_sf"/>
</dbReference>
<dbReference type="SUPFAM" id="SSF55931">
    <property type="entry name" value="Glutamine synthetase/guanido kinase"/>
    <property type="match status" value="1"/>
</dbReference>
<dbReference type="Proteomes" id="UP000199118">
    <property type="component" value="Unassembled WGS sequence"/>
</dbReference>
<dbReference type="Gene3D" id="3.30.590.10">
    <property type="entry name" value="Glutamine synthetase/guanido kinase, catalytic domain"/>
    <property type="match status" value="1"/>
</dbReference>
<reference evidence="7 8" key="1">
    <citation type="submission" date="2016-10" db="EMBL/GenBank/DDBJ databases">
        <authorList>
            <person name="de Groot N.N."/>
        </authorList>
    </citation>
    <scope>NUCLEOTIDE SEQUENCE [LARGE SCALE GENOMIC DNA]</scope>
    <source>
        <strain evidence="7 8">DSM 17890</strain>
    </source>
</reference>
<dbReference type="Pfam" id="PF00120">
    <property type="entry name" value="Gln-synt_C"/>
    <property type="match status" value="1"/>
</dbReference>
<evidence type="ECO:0000313" key="8">
    <source>
        <dbReference type="Proteomes" id="UP000199118"/>
    </source>
</evidence>
<dbReference type="PANTHER" id="PTHR43785">
    <property type="entry name" value="GAMMA-GLUTAMYLPUTRESCINE SYNTHETASE"/>
    <property type="match status" value="1"/>
</dbReference>
<evidence type="ECO:0000313" key="7">
    <source>
        <dbReference type="EMBL" id="SDX13484.1"/>
    </source>
</evidence>